<reference evidence="4" key="1">
    <citation type="submission" date="2021-03" db="EMBL/GenBank/DDBJ databases">
        <authorList>
            <person name="Bekaert M."/>
        </authorList>
    </citation>
    <scope>NUCLEOTIDE SEQUENCE</scope>
</reference>
<protein>
    <submittedName>
        <fullName evidence="4">PSMD10</fullName>
    </submittedName>
</protein>
<evidence type="ECO:0000313" key="5">
    <source>
        <dbReference type="Proteomes" id="UP000683360"/>
    </source>
</evidence>
<dbReference type="OrthoDB" id="6113748at2759"/>
<dbReference type="EMBL" id="CAJPWZ010001405">
    <property type="protein sequence ID" value="CAG2214281.1"/>
    <property type="molecule type" value="Genomic_DNA"/>
</dbReference>
<dbReference type="InterPro" id="IPR036770">
    <property type="entry name" value="Ankyrin_rpt-contain_sf"/>
</dbReference>
<gene>
    <name evidence="4" type="ORF">MEDL_28176</name>
</gene>
<dbReference type="SUPFAM" id="SSF48403">
    <property type="entry name" value="Ankyrin repeat"/>
    <property type="match status" value="1"/>
</dbReference>
<evidence type="ECO:0000256" key="3">
    <source>
        <dbReference type="PROSITE-ProRule" id="PRU00023"/>
    </source>
</evidence>
<keyword evidence="1" id="KW-0677">Repeat</keyword>
<dbReference type="AlphaFoldDB" id="A0A8S3S512"/>
<dbReference type="SMART" id="SM00248">
    <property type="entry name" value="ANK"/>
    <property type="match status" value="3"/>
</dbReference>
<dbReference type="PROSITE" id="PS50088">
    <property type="entry name" value="ANK_REPEAT"/>
    <property type="match status" value="1"/>
</dbReference>
<evidence type="ECO:0000256" key="1">
    <source>
        <dbReference type="ARBA" id="ARBA00022737"/>
    </source>
</evidence>
<feature type="repeat" description="ANK" evidence="3">
    <location>
        <begin position="78"/>
        <end position="110"/>
    </location>
</feature>
<dbReference type="PANTHER" id="PTHR24126">
    <property type="entry name" value="ANKYRIN REPEAT, PH AND SEC7 DOMAIN CONTAINING PROTEIN SECG-RELATED"/>
    <property type="match status" value="1"/>
</dbReference>
<sequence>MFSDKVQLKHVQYLLKKGMDFRRRDKMGSTVLHMIMSPPDDPIENTEDDELESRDNEIIQIVKFLVNRGLNVNEPNLQSLTPLHYAVQKGRKHLVEILLKLGADPTAKTKTGETSCHIASKHPEILEIILETHCSSIVNIQDNFGSTVFHWAIWYQDNSSFSLLLNRGFDPVVENSDDHKDAFGKYAGLIRDSCDMGLYYNTDENHDIAQYVKMTNPILECNVTLSGSRKEGQNDEFDIKWHILKFNEHVEPIELPEFPKGFVKLKAKRWCK</sequence>
<evidence type="ECO:0000256" key="2">
    <source>
        <dbReference type="ARBA" id="ARBA00023043"/>
    </source>
</evidence>
<organism evidence="4 5">
    <name type="scientific">Mytilus edulis</name>
    <name type="common">Blue mussel</name>
    <dbReference type="NCBI Taxonomy" id="6550"/>
    <lineage>
        <taxon>Eukaryota</taxon>
        <taxon>Metazoa</taxon>
        <taxon>Spiralia</taxon>
        <taxon>Lophotrochozoa</taxon>
        <taxon>Mollusca</taxon>
        <taxon>Bivalvia</taxon>
        <taxon>Autobranchia</taxon>
        <taxon>Pteriomorphia</taxon>
        <taxon>Mytilida</taxon>
        <taxon>Mytiloidea</taxon>
        <taxon>Mytilidae</taxon>
        <taxon>Mytilinae</taxon>
        <taxon>Mytilus</taxon>
    </lineage>
</organism>
<keyword evidence="2 3" id="KW-0040">ANK repeat</keyword>
<dbReference type="InterPro" id="IPR002110">
    <property type="entry name" value="Ankyrin_rpt"/>
</dbReference>
<dbReference type="PANTHER" id="PTHR24126:SF14">
    <property type="entry name" value="ANK_REP_REGION DOMAIN-CONTAINING PROTEIN"/>
    <property type="match status" value="1"/>
</dbReference>
<proteinExistence type="predicted"/>
<dbReference type="Pfam" id="PF12796">
    <property type="entry name" value="Ank_2"/>
    <property type="match status" value="1"/>
</dbReference>
<dbReference type="Gene3D" id="1.25.40.20">
    <property type="entry name" value="Ankyrin repeat-containing domain"/>
    <property type="match status" value="1"/>
</dbReference>
<accession>A0A8S3S512</accession>
<keyword evidence="5" id="KW-1185">Reference proteome</keyword>
<dbReference type="PROSITE" id="PS50297">
    <property type="entry name" value="ANK_REP_REGION"/>
    <property type="match status" value="1"/>
</dbReference>
<evidence type="ECO:0000313" key="4">
    <source>
        <dbReference type="EMBL" id="CAG2214281.1"/>
    </source>
</evidence>
<dbReference type="Proteomes" id="UP000683360">
    <property type="component" value="Unassembled WGS sequence"/>
</dbReference>
<name>A0A8S3S512_MYTED</name>
<comment type="caution">
    <text evidence="4">The sequence shown here is derived from an EMBL/GenBank/DDBJ whole genome shotgun (WGS) entry which is preliminary data.</text>
</comment>